<protein>
    <submittedName>
        <fullName evidence="9">Predicted protein</fullName>
    </submittedName>
</protein>
<evidence type="ECO:0000313" key="10">
    <source>
        <dbReference type="EnsemblPlants" id="HORVU.MOREX.r3.7HG0720210.1"/>
    </source>
</evidence>
<dbReference type="GO" id="GO:0016020">
    <property type="term" value="C:membrane"/>
    <property type="evidence" value="ECO:0007669"/>
    <property type="project" value="UniProtKB-SubCell"/>
</dbReference>
<keyword evidence="3 6" id="KW-1133">Transmembrane helix</keyword>
<dbReference type="Pfam" id="PF02893">
    <property type="entry name" value="GRAM"/>
    <property type="match status" value="1"/>
</dbReference>
<dbReference type="InterPro" id="IPR031968">
    <property type="entry name" value="VASt"/>
</dbReference>
<dbReference type="InterPro" id="IPR044511">
    <property type="entry name" value="At1g03370/At5g50170-like"/>
</dbReference>
<dbReference type="RefSeq" id="XP_044961975.1">
    <property type="nucleotide sequence ID" value="XM_045106040.1"/>
</dbReference>
<dbReference type="Proteomes" id="UP000011116">
    <property type="component" value="Chromosome 7H"/>
</dbReference>
<dbReference type="EnsemblPlants" id="HORVU.MOREX.r3.7HG0720210.1">
    <property type="protein sequence ID" value="HORVU.MOREX.r3.7HG0720210.1"/>
    <property type="gene ID" value="HORVU.MOREX.r3.7HG0720210"/>
</dbReference>
<dbReference type="InterPro" id="IPR004182">
    <property type="entry name" value="GRAM"/>
</dbReference>
<proteinExistence type="evidence at transcript level"/>
<dbReference type="SMART" id="SM00239">
    <property type="entry name" value="C2"/>
    <property type="match status" value="2"/>
</dbReference>
<feature type="domain" description="VASt" evidence="8">
    <location>
        <begin position="925"/>
        <end position="1092"/>
    </location>
</feature>
<dbReference type="CDD" id="cd00030">
    <property type="entry name" value="C2"/>
    <property type="match status" value="2"/>
</dbReference>
<reference evidence="9" key="1">
    <citation type="journal article" date="2011" name="Plant Physiol.">
        <title>Comprehensive sequence analysis of 24,783 barley full-length cDNAs derived from 12 clone libraries.</title>
        <authorList>
            <person name="Matsumoto T."/>
            <person name="Tanaka T."/>
            <person name="Sakai H."/>
            <person name="Amano N."/>
            <person name="Kanamori H."/>
            <person name="Kurita K."/>
            <person name="Kikuta A."/>
            <person name="Kamiya K."/>
            <person name="Yamamoto M."/>
            <person name="Ikawa H."/>
            <person name="Fujii N."/>
            <person name="Hori K."/>
            <person name="Itoh T."/>
            <person name="Sato K."/>
        </authorList>
    </citation>
    <scope>NUCLEOTIDE SEQUENCE</scope>
    <source>
        <tissue evidence="9">Shoot and root</tissue>
    </source>
</reference>
<feature type="region of interest" description="Disordered" evidence="5">
    <location>
        <begin position="1"/>
        <end position="25"/>
    </location>
</feature>
<reference evidence="10" key="3">
    <citation type="submission" date="2020-10" db="EMBL/GenBank/DDBJ databases">
        <authorList>
            <person name="Scholz U."/>
            <person name="Mascher M."/>
            <person name="Fiebig A."/>
        </authorList>
    </citation>
    <scope>NUCLEOTIDE SEQUENCE [LARGE SCALE GENOMIC DNA]</scope>
    <source>
        <strain evidence="10">cv. Morex</strain>
    </source>
</reference>
<dbReference type="SMR" id="F2DVL0"/>
<evidence type="ECO:0000313" key="9">
    <source>
        <dbReference type="EMBL" id="BAJ99131.1"/>
    </source>
</evidence>
<evidence type="ECO:0000313" key="11">
    <source>
        <dbReference type="Proteomes" id="UP000011116"/>
    </source>
</evidence>
<feature type="domain" description="C2" evidence="7">
    <location>
        <begin position="15"/>
        <end position="133"/>
    </location>
</feature>
<keyword evidence="2 6" id="KW-0812">Transmembrane</keyword>
<dbReference type="GeneID" id="123413096"/>
<evidence type="ECO:0000256" key="2">
    <source>
        <dbReference type="ARBA" id="ARBA00022692"/>
    </source>
</evidence>
<dbReference type="SMART" id="SM00568">
    <property type="entry name" value="GRAM"/>
    <property type="match status" value="1"/>
</dbReference>
<dbReference type="SUPFAM" id="SSF49562">
    <property type="entry name" value="C2 domain (Calcium/lipid-binding domain, CaLB)"/>
    <property type="match status" value="2"/>
</dbReference>
<gene>
    <name evidence="10" type="primary">LOC123413096</name>
</gene>
<evidence type="ECO:0000259" key="8">
    <source>
        <dbReference type="PROSITE" id="PS51778"/>
    </source>
</evidence>
<dbReference type="InterPro" id="IPR000008">
    <property type="entry name" value="C2_dom"/>
</dbReference>
<dbReference type="GO" id="GO:0010152">
    <property type="term" value="P:pollen maturation"/>
    <property type="evidence" value="ECO:0007669"/>
    <property type="project" value="EnsemblPlants"/>
</dbReference>
<evidence type="ECO:0000256" key="6">
    <source>
        <dbReference type="SAM" id="Phobius"/>
    </source>
</evidence>
<organism evidence="9">
    <name type="scientific">Hordeum vulgare subsp. vulgare</name>
    <name type="common">Domesticated barley</name>
    <dbReference type="NCBI Taxonomy" id="112509"/>
    <lineage>
        <taxon>Eukaryota</taxon>
        <taxon>Viridiplantae</taxon>
        <taxon>Streptophyta</taxon>
        <taxon>Embryophyta</taxon>
        <taxon>Tracheophyta</taxon>
        <taxon>Spermatophyta</taxon>
        <taxon>Magnoliopsida</taxon>
        <taxon>Liliopsida</taxon>
        <taxon>Poales</taxon>
        <taxon>Poaceae</taxon>
        <taxon>BOP clade</taxon>
        <taxon>Pooideae</taxon>
        <taxon>Triticodae</taxon>
        <taxon>Triticeae</taxon>
        <taxon>Hordeinae</taxon>
        <taxon>Hordeum</taxon>
    </lineage>
</organism>
<evidence type="ECO:0000256" key="3">
    <source>
        <dbReference type="ARBA" id="ARBA00022989"/>
    </source>
</evidence>
<evidence type="ECO:0000256" key="4">
    <source>
        <dbReference type="ARBA" id="ARBA00023136"/>
    </source>
</evidence>
<feature type="transmembrane region" description="Helical" evidence="6">
    <location>
        <begin position="530"/>
        <end position="552"/>
    </location>
</feature>
<feature type="domain" description="C2" evidence="7">
    <location>
        <begin position="602"/>
        <end position="713"/>
    </location>
</feature>
<comment type="subcellular location">
    <subcellularLocation>
        <location evidence="1">Membrane</location>
        <topology evidence="1">Single-pass membrane protein</topology>
    </subcellularLocation>
</comment>
<dbReference type="Gene3D" id="2.60.40.150">
    <property type="entry name" value="C2 domain"/>
    <property type="match status" value="2"/>
</dbReference>
<dbReference type="PROSITE" id="PS50004">
    <property type="entry name" value="C2"/>
    <property type="match status" value="2"/>
</dbReference>
<feature type="region of interest" description="Disordered" evidence="5">
    <location>
        <begin position="207"/>
        <end position="227"/>
    </location>
</feature>
<dbReference type="ExpressionAtlas" id="F2DVL0">
    <property type="expression patterns" value="baseline"/>
</dbReference>
<reference evidence="10" key="4">
    <citation type="submission" date="2022-01" db="UniProtKB">
        <authorList>
            <consortium name="EnsemblPlants"/>
        </authorList>
    </citation>
    <scope>IDENTIFICATION</scope>
    <source>
        <strain evidence="10">subsp. vulgare</strain>
    </source>
</reference>
<dbReference type="Pfam" id="PF16016">
    <property type="entry name" value="VASt"/>
    <property type="match status" value="2"/>
</dbReference>
<dbReference type="Gramene" id="HORVU.MOREX.r2.7HG0597230.1">
    <property type="protein sequence ID" value="HORVU.MOREX.r2.7HG0597230.1"/>
    <property type="gene ID" value="HORVU.MOREX.r2.7HG0597230"/>
</dbReference>
<dbReference type="EMBL" id="AK367928">
    <property type="protein sequence ID" value="BAJ99131.1"/>
    <property type="molecule type" value="mRNA"/>
</dbReference>
<evidence type="ECO:0000256" key="1">
    <source>
        <dbReference type="ARBA" id="ARBA00004167"/>
    </source>
</evidence>
<evidence type="ECO:0000259" key="7">
    <source>
        <dbReference type="PROSITE" id="PS50004"/>
    </source>
</evidence>
<dbReference type="Pfam" id="PF00168">
    <property type="entry name" value="C2"/>
    <property type="match status" value="2"/>
</dbReference>
<dbReference type="PANTHER" id="PTHR46296:SF1">
    <property type="entry name" value="C2 AND GRAM DOMAIN-CONTAINING PROTEIN"/>
    <property type="match status" value="1"/>
</dbReference>
<dbReference type="Gene3D" id="2.30.29.30">
    <property type="entry name" value="Pleckstrin-homology domain (PH domain)/Phosphotyrosine-binding domain (PTB)"/>
    <property type="match status" value="1"/>
</dbReference>
<dbReference type="KEGG" id="hvg:123413096"/>
<dbReference type="PROSITE" id="PS51778">
    <property type="entry name" value="VAST"/>
    <property type="match status" value="2"/>
</dbReference>
<dbReference type="AlphaFoldDB" id="F2DVL0"/>
<name>F2DVL0_HORVV</name>
<dbReference type="Gramene" id="HORVU.MOREX.r3.7HG0720210.1">
    <property type="protein sequence ID" value="HORVU.MOREX.r3.7HG0720210.1"/>
    <property type="gene ID" value="HORVU.MOREX.r3.7HG0720210"/>
</dbReference>
<keyword evidence="11" id="KW-1185">Reference proteome</keyword>
<dbReference type="InterPro" id="IPR035892">
    <property type="entry name" value="C2_domain_sf"/>
</dbReference>
<feature type="region of interest" description="Disordered" evidence="5">
    <location>
        <begin position="161"/>
        <end position="184"/>
    </location>
</feature>
<dbReference type="PANTHER" id="PTHR46296">
    <property type="entry name" value="BNAA05G37250D PROTEIN"/>
    <property type="match status" value="1"/>
</dbReference>
<dbReference type="InterPro" id="IPR011993">
    <property type="entry name" value="PH-like_dom_sf"/>
</dbReference>
<evidence type="ECO:0000256" key="5">
    <source>
        <dbReference type="SAM" id="MobiDB-lite"/>
    </source>
</evidence>
<keyword evidence="4 6" id="KW-0472">Membrane</keyword>
<accession>F2DVL0</accession>
<reference evidence="11" key="2">
    <citation type="journal article" date="2012" name="Nature">
        <title>A physical, genetic and functional sequence assembly of the barley genome.</title>
        <authorList>
            <consortium name="The International Barley Genome Sequencing Consortium"/>
            <person name="Mayer K.F."/>
            <person name="Waugh R."/>
            <person name="Brown J.W."/>
            <person name="Schulman A."/>
            <person name="Langridge P."/>
            <person name="Platzer M."/>
            <person name="Fincher G.B."/>
            <person name="Muehlbauer G.J."/>
            <person name="Sato K."/>
            <person name="Close T.J."/>
            <person name="Wise R.P."/>
            <person name="Stein N."/>
        </authorList>
    </citation>
    <scope>NUCLEOTIDE SEQUENCE [LARGE SCALE GENOMIC DNA]</scope>
    <source>
        <strain evidence="11">cv. Morex</strain>
    </source>
</reference>
<dbReference type="OrthoDB" id="67700at2759"/>
<feature type="domain" description="VASt" evidence="8">
    <location>
        <begin position="329"/>
        <end position="501"/>
    </location>
</feature>
<sequence length="1095" mass="121194">MTKLKSLASTVGKEERAGSARQIAAAPPPPPMKLLVRVVEARGLLAVHLNGSSDPFVKLQLGKRRAKTAVIKKTLAPVWDEEFSFLVGDAAEDLSVSVLNEDKYFTNDLLGKVKVPLSKVMETEDLSLGTAWYQLQPKSKKSKKKERGEICLRISLSTRAHVSEESHNLPHPTSDGIASSSDRSIGYKDAPLSTSNSYIDMSALASLDPSSQGSMERSGDGAVDQPPRTSIDHAVTEPGTTVGNDAMANTSSVVEVLSRYFFGKPVDTAAPSLVASDAESVVEQSEEPKVCSEGCENPANVTASESNLDELLKIMESKDQGCEMPAKLANGVLVDESYVIAPAGLNSLLFSPNSDFWPAVAELQGTSGFQIEPWKIDSNDGCLRRTLSYIKAASKLVKACKATEEQKYLKAAGNSFAVFSIVSTPDVPCGTCFKIEILYCITPGPQLSSEEQTAHLTVSWRINFVQSTMIKGMIENGAKQGMSEGYAQFSEVLSQRFKVAELDDANSNKAKILASLHTHKEPSWRLIVRFLGNFTFIFSVIIGLYVIAHLHLSRPKALNGLEYFGIDLPDSIGEVVVCAVLILQGQTILKVIKRFLNAWKQRGSDHGVKAHGDGWLLTVALIEGTGIISAGSSQLFDLYAVFTCNTKRKTSSIKFHTSDPKWNEIFEFDAMDDPPSRMEVAIHDSNQLDEAPICHAELNFLKSNLSDLTDIWVPLDGKCDPASNPKLHLRIFLNNSRGTEVVLNYLSKMGNEVGKKINLRSAQTNLAFRKLFNLPPEEFLIDDFTCHLKRKMPLQGRIFFSPRIIGFYSNIFGHKTKFFFLWDDVDDIQVIPPTLSIGSPSLMVILRKDRGSEAKNGAKATDHHGRLKFHFQSFVSFNDAHRIIMGIWKMRSPGQEQKGEVIEESEPKELLAEECGSLFTHEDVKMSEIFSSVLSVDVESLMEMFSGGQLEHKVMQKTGCLDYSSTEWEHVNRNIYKRQISYKFDKALSRYGGEASTTQQKYALVNQEGWTIEELMTLQGVLLGDYFNLQLKYHMANIPSKPNTCSVQVLLGIAWLKSTKQQKKITKNIMSNTSNRLKELFSEVVKDLTSRNGGS</sequence>